<gene>
    <name evidence="26" type="ORF">BRAFLDRAFT_86817</name>
</gene>
<keyword evidence="11" id="KW-0677">Repeat</keyword>
<keyword evidence="9" id="KW-0597">Phosphoprotein</keyword>
<evidence type="ECO:0000256" key="18">
    <source>
        <dbReference type="ARBA" id="ARBA00023329"/>
    </source>
</evidence>
<keyword evidence="13" id="KW-0442">Lipid degradation</keyword>
<dbReference type="Pfam" id="PF13088">
    <property type="entry name" value="BNR_2"/>
    <property type="match status" value="1"/>
</dbReference>
<evidence type="ECO:0000259" key="25">
    <source>
        <dbReference type="Pfam" id="PF13088"/>
    </source>
</evidence>
<evidence type="ECO:0000256" key="4">
    <source>
        <dbReference type="ARBA" id="ARBA00004236"/>
    </source>
</evidence>
<evidence type="ECO:0000256" key="11">
    <source>
        <dbReference type="ARBA" id="ARBA00022737"/>
    </source>
</evidence>
<dbReference type="GO" id="GO:0031410">
    <property type="term" value="C:cytoplasmic vesicle"/>
    <property type="evidence" value="ECO:0007669"/>
    <property type="project" value="UniProtKB-SubCell"/>
</dbReference>
<dbReference type="FunFam" id="2.120.10.10:FF:000018">
    <property type="entry name" value="Uncharacterized protein"/>
    <property type="match status" value="1"/>
</dbReference>
<comment type="subcellular location">
    <subcellularLocation>
        <location evidence="4">Cell membrane</location>
    </subcellularLocation>
    <subcellularLocation>
        <location evidence="5">Cytoplasmic vesicle</location>
    </subcellularLocation>
    <subcellularLocation>
        <location evidence="3">Lysosome lumen</location>
    </subcellularLocation>
    <subcellularLocation>
        <location evidence="2">Lysosome membrane</location>
        <topology evidence="2">Peripheral membrane protein</topology>
        <orientation evidence="2">Lumenal side</orientation>
    </subcellularLocation>
</comment>
<evidence type="ECO:0000256" key="12">
    <source>
        <dbReference type="ARBA" id="ARBA00022801"/>
    </source>
</evidence>
<comment type="catalytic activity">
    <reaction evidence="1">
        <text>Hydrolysis of alpha-(2-&gt;3)-, alpha-(2-&gt;6)-, alpha-(2-&gt;8)- glycosidic linkages of terminal sialic acid residues in oligosaccharides, glycoproteins, glycolipids, colominic acid and synthetic substrates.</text>
        <dbReference type="EC" id="3.2.1.18"/>
    </reaction>
</comment>
<dbReference type="InterPro" id="IPR026856">
    <property type="entry name" value="Sialidase_fam"/>
</dbReference>
<dbReference type="InParanoid" id="C3Y2M0"/>
<dbReference type="GO" id="GO:0043202">
    <property type="term" value="C:lysosomal lumen"/>
    <property type="evidence" value="ECO:0007669"/>
    <property type="project" value="UniProtKB-SubCell"/>
</dbReference>
<evidence type="ECO:0000256" key="17">
    <source>
        <dbReference type="ARBA" id="ARBA00023228"/>
    </source>
</evidence>
<evidence type="ECO:0000256" key="7">
    <source>
        <dbReference type="ARBA" id="ARBA00012733"/>
    </source>
</evidence>
<evidence type="ECO:0000256" key="1">
    <source>
        <dbReference type="ARBA" id="ARBA00000427"/>
    </source>
</evidence>
<evidence type="ECO:0000256" key="20">
    <source>
        <dbReference type="ARBA" id="ARBA00038519"/>
    </source>
</evidence>
<comment type="function">
    <text evidence="19">Catalyzes the removal of sialic acid (N-acetylneuraminic acid) moieties from glycoproteins and glycolipids. To be active, it is strictly dependent on its presence in the multienzyme complex. Appears to have a preference for alpha 2-3 and alpha 2-6 sialyl linkage.</text>
</comment>
<evidence type="ECO:0000256" key="15">
    <source>
        <dbReference type="ARBA" id="ARBA00023136"/>
    </source>
</evidence>
<feature type="transmembrane region" description="Helical" evidence="24">
    <location>
        <begin position="7"/>
        <end position="24"/>
    </location>
</feature>
<dbReference type="PANTHER" id="PTHR10628:SF25">
    <property type="entry name" value="SIALIDASE-1"/>
    <property type="match status" value="1"/>
</dbReference>
<evidence type="ECO:0000256" key="13">
    <source>
        <dbReference type="ARBA" id="ARBA00022963"/>
    </source>
</evidence>
<dbReference type="CDD" id="cd15482">
    <property type="entry name" value="Sialidase_non-viral"/>
    <property type="match status" value="1"/>
</dbReference>
<dbReference type="Gene3D" id="2.120.10.10">
    <property type="match status" value="1"/>
</dbReference>
<evidence type="ECO:0000256" key="5">
    <source>
        <dbReference type="ARBA" id="ARBA00004541"/>
    </source>
</evidence>
<evidence type="ECO:0000313" key="26">
    <source>
        <dbReference type="EMBL" id="EEN65282.1"/>
    </source>
</evidence>
<comment type="subunit">
    <text evidence="20">Interacts with cathepsin A (protective protein), beta-galactosidase and N-acetylgalactosamine-6-sulfate sulfatase in a multienzyme complex.</text>
</comment>
<accession>C3Y2M0</accession>
<evidence type="ECO:0000256" key="14">
    <source>
        <dbReference type="ARBA" id="ARBA00023098"/>
    </source>
</evidence>
<evidence type="ECO:0000256" key="2">
    <source>
        <dbReference type="ARBA" id="ARBA00004207"/>
    </source>
</evidence>
<evidence type="ECO:0000256" key="10">
    <source>
        <dbReference type="ARBA" id="ARBA00022729"/>
    </source>
</evidence>
<dbReference type="GO" id="GO:0005886">
    <property type="term" value="C:plasma membrane"/>
    <property type="evidence" value="ECO:0007669"/>
    <property type="project" value="UniProtKB-SubCell"/>
</dbReference>
<evidence type="ECO:0000256" key="8">
    <source>
        <dbReference type="ARBA" id="ARBA00022475"/>
    </source>
</evidence>
<keyword evidence="18" id="KW-0968">Cytoplasmic vesicle</keyword>
<dbReference type="STRING" id="7739.C3Y2M0"/>
<evidence type="ECO:0000256" key="9">
    <source>
        <dbReference type="ARBA" id="ARBA00022553"/>
    </source>
</evidence>
<keyword evidence="17" id="KW-0458">Lysosome</keyword>
<evidence type="ECO:0000256" key="22">
    <source>
        <dbReference type="ARBA" id="ARBA00041332"/>
    </source>
</evidence>
<name>C3Y2M0_BRAFL</name>
<reference evidence="26" key="1">
    <citation type="journal article" date="2008" name="Nature">
        <title>The amphioxus genome and the evolution of the chordate karyotype.</title>
        <authorList>
            <consortium name="US DOE Joint Genome Institute (JGI-PGF)"/>
            <person name="Putnam N.H."/>
            <person name="Butts T."/>
            <person name="Ferrier D.E.K."/>
            <person name="Furlong R.F."/>
            <person name="Hellsten U."/>
            <person name="Kawashima T."/>
            <person name="Robinson-Rechavi M."/>
            <person name="Shoguchi E."/>
            <person name="Terry A."/>
            <person name="Yu J.-K."/>
            <person name="Benito-Gutierrez E.L."/>
            <person name="Dubchak I."/>
            <person name="Garcia-Fernandez J."/>
            <person name="Gibson-Brown J.J."/>
            <person name="Grigoriev I.V."/>
            <person name="Horton A.C."/>
            <person name="de Jong P.J."/>
            <person name="Jurka J."/>
            <person name="Kapitonov V.V."/>
            <person name="Kohara Y."/>
            <person name="Kuroki Y."/>
            <person name="Lindquist E."/>
            <person name="Lucas S."/>
            <person name="Osoegawa K."/>
            <person name="Pennacchio L.A."/>
            <person name="Salamov A.A."/>
            <person name="Satou Y."/>
            <person name="Sauka-Spengler T."/>
            <person name="Schmutz J."/>
            <person name="Shin-I T."/>
            <person name="Toyoda A."/>
            <person name="Bronner-Fraser M."/>
            <person name="Fujiyama A."/>
            <person name="Holland L.Z."/>
            <person name="Holland P.W.H."/>
            <person name="Satoh N."/>
            <person name="Rokhsar D.S."/>
        </authorList>
    </citation>
    <scope>NUCLEOTIDE SEQUENCE [LARGE SCALE GENOMIC DNA]</scope>
    <source>
        <strain evidence="26">S238N-H82</strain>
        <tissue evidence="26">Testes</tissue>
    </source>
</reference>
<keyword evidence="24" id="KW-1133">Transmembrane helix</keyword>
<dbReference type="InterPro" id="IPR011040">
    <property type="entry name" value="Sialidase"/>
</dbReference>
<dbReference type="eggNOG" id="ENOG502QSIT">
    <property type="taxonomic scope" value="Eukaryota"/>
</dbReference>
<dbReference type="GO" id="GO:0004308">
    <property type="term" value="F:exo-alpha-sialidase activity"/>
    <property type="evidence" value="ECO:0007669"/>
    <property type="project" value="UniProtKB-EC"/>
</dbReference>
<dbReference type="AlphaFoldDB" id="C3Y2M0"/>
<proteinExistence type="inferred from homology"/>
<dbReference type="GO" id="GO:0016042">
    <property type="term" value="P:lipid catabolic process"/>
    <property type="evidence" value="ECO:0007669"/>
    <property type="project" value="UniProtKB-KW"/>
</dbReference>
<sequence>MPRVLRLLRNVLLIASVFTAGWMANRTLTTYKMVLQAGVSLSVVHDVVLWMRRTGEIPIYRIPVLTYTPRGHLLAIVEGRKEAPRDASPKVFAVKRSTDEGATWSSSEQWIVDDGKPPKDVCSNLGTVLVDDTKAIIFLMYVYCGFCPTSSLMLMNSTDDGITWSRPRNITDIVGKHFVTHPSPGHGIQKKHAPANGRLIVCGHGFQDGLGLVLLLSDDHGVTWRHGAFVPSVPYQNNTDGDFDPDECQPVELPDGSLYLVVRNQHQYKYHCKMTMRSFDGGETLPRRFMFLDRSLVEPKIKSGLWYHNGTMFYSGPKSETERGYCHCRYYTNCMSNEVRDCTSDGVTTMAVLGPQGQRYGETWQDTPHSRCFRTIEITSIYYMKEE</sequence>
<keyword evidence="15 24" id="KW-0472">Membrane</keyword>
<feature type="domain" description="Sialidase" evidence="25">
    <location>
        <begin position="71"/>
        <end position="285"/>
    </location>
</feature>
<evidence type="ECO:0000256" key="6">
    <source>
        <dbReference type="ARBA" id="ARBA00009348"/>
    </source>
</evidence>
<evidence type="ECO:0000256" key="24">
    <source>
        <dbReference type="SAM" id="Phobius"/>
    </source>
</evidence>
<keyword evidence="12" id="KW-0378">Hydrolase</keyword>
<evidence type="ECO:0000256" key="16">
    <source>
        <dbReference type="ARBA" id="ARBA00023180"/>
    </source>
</evidence>
<evidence type="ECO:0000256" key="23">
    <source>
        <dbReference type="ARBA" id="ARBA00041413"/>
    </source>
</evidence>
<evidence type="ECO:0000256" key="19">
    <source>
        <dbReference type="ARBA" id="ARBA00037235"/>
    </source>
</evidence>
<dbReference type="GO" id="GO:0005765">
    <property type="term" value="C:lysosomal membrane"/>
    <property type="evidence" value="ECO:0007669"/>
    <property type="project" value="UniProtKB-SubCell"/>
</dbReference>
<keyword evidence="24" id="KW-0812">Transmembrane</keyword>
<organism>
    <name type="scientific">Branchiostoma floridae</name>
    <name type="common">Florida lancelet</name>
    <name type="synonym">Amphioxus</name>
    <dbReference type="NCBI Taxonomy" id="7739"/>
    <lineage>
        <taxon>Eukaryota</taxon>
        <taxon>Metazoa</taxon>
        <taxon>Chordata</taxon>
        <taxon>Cephalochordata</taxon>
        <taxon>Leptocardii</taxon>
        <taxon>Amphioxiformes</taxon>
        <taxon>Branchiostomatidae</taxon>
        <taxon>Branchiostoma</taxon>
    </lineage>
</organism>
<keyword evidence="10" id="KW-0732">Signal</keyword>
<keyword evidence="14" id="KW-0443">Lipid metabolism</keyword>
<keyword evidence="8" id="KW-1003">Cell membrane</keyword>
<dbReference type="InterPro" id="IPR036278">
    <property type="entry name" value="Sialidase_sf"/>
</dbReference>
<protein>
    <recommendedName>
        <fullName evidence="21">Sialidase-1</fullName>
        <ecNumber evidence="7">3.2.1.18</ecNumber>
    </recommendedName>
    <alternativeName>
        <fullName evidence="23">Lysosomal sialidase</fullName>
    </alternativeName>
    <alternativeName>
        <fullName evidence="22">N-acetyl-alpha-neuraminidase 1</fullName>
    </alternativeName>
</protein>
<dbReference type="SUPFAM" id="SSF50939">
    <property type="entry name" value="Sialidases"/>
    <property type="match status" value="1"/>
</dbReference>
<evidence type="ECO:0000256" key="3">
    <source>
        <dbReference type="ARBA" id="ARBA00004227"/>
    </source>
</evidence>
<dbReference type="PANTHER" id="PTHR10628">
    <property type="entry name" value="SIALIDASE"/>
    <property type="match status" value="1"/>
</dbReference>
<dbReference type="EC" id="3.2.1.18" evidence="7"/>
<evidence type="ECO:0000256" key="21">
    <source>
        <dbReference type="ARBA" id="ARBA00040509"/>
    </source>
</evidence>
<dbReference type="EMBL" id="GG666482">
    <property type="protein sequence ID" value="EEN65282.1"/>
    <property type="molecule type" value="Genomic_DNA"/>
</dbReference>
<comment type="similarity">
    <text evidence="6">Belongs to the glycosyl hydrolase 33 family.</text>
</comment>
<keyword evidence="16" id="KW-0325">Glycoprotein</keyword>